<dbReference type="InterPro" id="IPR046341">
    <property type="entry name" value="SET_dom_sf"/>
</dbReference>
<proteinExistence type="predicted"/>
<evidence type="ECO:0000256" key="2">
    <source>
        <dbReference type="SAM" id="MobiDB-lite"/>
    </source>
</evidence>
<dbReference type="Gene3D" id="2.170.270.10">
    <property type="entry name" value="SET domain"/>
    <property type="match status" value="1"/>
</dbReference>
<name>A0ABP1G495_9CHLO</name>
<sequence>MLKAQQFQWSPQSLKGLFHHIYSAGAVAILGPIIKQCRSMKGKPMILNKSAKEIKALKAAQKNHLKKQMCKYATSPNVDRAAHMRKLIEGYVITDKNHHCLKHNLEKLKGVDVRVNGERGLRAKRDLPAYHLLGAYNGEVLVQKEYDENLEYDYALGDNVRDDKTFTLWPAEDQGDDPSQELVIVGRLACNPLALVNDPTGSEHRPNVFGVTAWNEHTEEVDMYYFVGKDGIKEGQELWLDYGAGFRRHLLHDEPSRLASIRKLRSDIKALEARETHLRADLQEADLLRDGDSAKVKGLQAYVEECGAKISELQKAQGQEASACQAAKAQLQEERSNWRGERKAWMDEAERLKAQLLKEEKMRLREQKVAIFEIAEAASAQQAAEDKVKRIGIEMNVLRAAHDARHRPHQEAMSALQSQLDDQHGLLRRARRQLAEADSTLADTQRERDEQASERAHLERELHIVDGQLQSLERDYRELRASARGEAGTRAAAERARAEAAAHAAAAETRQLKAVVAAQSADLDAYHKQSAKDAKRLAAAAAEIRELRESCARKEADLMSAHAAAHQAATQVANLMERDAATKDEVDQQLCMIEEEDPESSAASGDVSGEDSDEEESESGEHDKLDEADDEPLECFRVKPTEDNTQLDTQAAMEINQEPGVSPAACADQLAGKQTVLEHGKGLPVSTNPLQHITQEIPAASETTQSGEIRTHDQHKFGPSALKGEHLEEPDPDETISIHSRDKHGFKKHRDAQLYVVPRYRSVKRRSRSRSPLRRLSPSRSTDSCKEYQPRVRQQKYNLSSRHGRSPSQSPKGRRSCSPRSDRRSTYDSSSRSRERSAERRQRKRSPPSRRKRSRSENPKGRRSRSPRKDRRSRHSKERKSRRRDRHDRCWQHRSRSRSPAGHQSSDRSRERSGQADPLNWRPGQFAKLEQHGDSLRGNSRSASKHAAYHVKQEQAEQKPGLPLVCVRGETQVARYTKAILADPTEFGMRPWKPGRKSEAQRQRDREEYQRHCEIALTTAQRYKGALEDAHAQEEAANEED</sequence>
<accession>A0ABP1G495</accession>
<evidence type="ECO:0000256" key="1">
    <source>
        <dbReference type="SAM" id="Coils"/>
    </source>
</evidence>
<feature type="region of interest" description="Disordered" evidence="2">
    <location>
        <begin position="594"/>
        <end position="633"/>
    </location>
</feature>
<gene>
    <name evidence="4" type="primary">g7344</name>
    <name evidence="4" type="ORF">VP750_LOCUS6286</name>
</gene>
<feature type="compositionally biased region" description="Acidic residues" evidence="2">
    <location>
        <begin position="608"/>
        <end position="618"/>
    </location>
</feature>
<reference evidence="4 5" key="1">
    <citation type="submission" date="2024-06" db="EMBL/GenBank/DDBJ databases">
        <authorList>
            <person name="Kraege A."/>
            <person name="Thomma B."/>
        </authorList>
    </citation>
    <scope>NUCLEOTIDE SEQUENCE [LARGE SCALE GENOMIC DNA]</scope>
</reference>
<feature type="coiled-coil region" evidence="1">
    <location>
        <begin position="328"/>
        <end position="362"/>
    </location>
</feature>
<protein>
    <submittedName>
        <fullName evidence="4">G7344 protein</fullName>
    </submittedName>
</protein>
<feature type="domain" description="SET" evidence="3">
    <location>
        <begin position="106"/>
        <end position="243"/>
    </location>
</feature>
<feature type="region of interest" description="Disordered" evidence="2">
    <location>
        <begin position="986"/>
        <end position="1009"/>
    </location>
</feature>
<feature type="compositionally biased region" description="Basic and acidic residues" evidence="2">
    <location>
        <begin position="444"/>
        <end position="456"/>
    </location>
</feature>
<feature type="compositionally biased region" description="Basic residues" evidence="2">
    <location>
        <begin position="841"/>
        <end position="854"/>
    </location>
</feature>
<feature type="compositionally biased region" description="Basic and acidic residues" evidence="2">
    <location>
        <begin position="820"/>
        <end position="840"/>
    </location>
</feature>
<comment type="caution">
    <text evidence="4">The sequence shown here is derived from an EMBL/GenBank/DDBJ whole genome shotgun (WGS) entry which is preliminary data.</text>
</comment>
<feature type="region of interest" description="Disordered" evidence="2">
    <location>
        <begin position="437"/>
        <end position="456"/>
    </location>
</feature>
<dbReference type="Proteomes" id="UP001497392">
    <property type="component" value="Unassembled WGS sequence"/>
</dbReference>
<feature type="compositionally biased region" description="Polar residues" evidence="2">
    <location>
        <begin position="795"/>
        <end position="811"/>
    </location>
</feature>
<organism evidence="4 5">
    <name type="scientific">Coccomyxa viridis</name>
    <dbReference type="NCBI Taxonomy" id="1274662"/>
    <lineage>
        <taxon>Eukaryota</taxon>
        <taxon>Viridiplantae</taxon>
        <taxon>Chlorophyta</taxon>
        <taxon>core chlorophytes</taxon>
        <taxon>Trebouxiophyceae</taxon>
        <taxon>Trebouxiophyceae incertae sedis</taxon>
        <taxon>Coccomyxaceae</taxon>
        <taxon>Coccomyxa</taxon>
    </lineage>
</organism>
<feature type="compositionally biased region" description="Basic and acidic residues" evidence="2">
    <location>
        <begin position="905"/>
        <end position="914"/>
    </location>
</feature>
<feature type="compositionally biased region" description="Basic residues" evidence="2">
    <location>
        <begin position="741"/>
        <end position="750"/>
    </location>
</feature>
<feature type="region of interest" description="Disordered" evidence="2">
    <location>
        <begin position="696"/>
        <end position="958"/>
    </location>
</feature>
<feature type="compositionally biased region" description="Basic residues" evidence="2">
    <location>
        <begin position="861"/>
        <end position="897"/>
    </location>
</feature>
<keyword evidence="5" id="KW-1185">Reference proteome</keyword>
<feature type="compositionally biased region" description="Basic and acidic residues" evidence="2">
    <location>
        <begin position="996"/>
        <end position="1009"/>
    </location>
</feature>
<dbReference type="InterPro" id="IPR001214">
    <property type="entry name" value="SET_dom"/>
</dbReference>
<dbReference type="SUPFAM" id="SSF82199">
    <property type="entry name" value="SET domain"/>
    <property type="match status" value="1"/>
</dbReference>
<feature type="compositionally biased region" description="Basic residues" evidence="2">
    <location>
        <begin position="761"/>
        <end position="773"/>
    </location>
</feature>
<dbReference type="PROSITE" id="PS50280">
    <property type="entry name" value="SET"/>
    <property type="match status" value="1"/>
</dbReference>
<evidence type="ECO:0000259" key="3">
    <source>
        <dbReference type="PROSITE" id="PS50280"/>
    </source>
</evidence>
<evidence type="ECO:0000313" key="4">
    <source>
        <dbReference type="EMBL" id="CAL5224627.1"/>
    </source>
</evidence>
<evidence type="ECO:0000313" key="5">
    <source>
        <dbReference type="Proteomes" id="UP001497392"/>
    </source>
</evidence>
<dbReference type="EMBL" id="CAXHTA020000011">
    <property type="protein sequence ID" value="CAL5224627.1"/>
    <property type="molecule type" value="Genomic_DNA"/>
</dbReference>
<keyword evidence="1" id="KW-0175">Coiled coil</keyword>